<evidence type="ECO:0000256" key="1">
    <source>
        <dbReference type="SAM" id="Coils"/>
    </source>
</evidence>
<proteinExistence type="predicted"/>
<feature type="region of interest" description="Disordered" evidence="2">
    <location>
        <begin position="213"/>
        <end position="239"/>
    </location>
</feature>
<sequence length="261" mass="30196">MSEPSLTDLEQESFSNQEKLIDSFLAKGPQALADTASSSVNEQSGLSTEQELKKYKEFFSQLKFSYIEQGTKERYLRAILDDPPLLVETEDNEKLESTISELKIRLKQRKDDVESLKKEIVSECNEIAEKYDATLKESKEAKALLVEYRTLEKELQSLNQDDMTNAPILPDLEKEIPVLKQELLDTDDSIKSINSQLEREEHRLEQLKKNYSTLEKEHGHLQQRSNSLRESMDMRAPGDDAKRKVQAWYTSMLDIYNQMLP</sequence>
<dbReference type="GO" id="GO:0000776">
    <property type="term" value="C:kinetochore"/>
    <property type="evidence" value="ECO:0007669"/>
    <property type="project" value="InterPro"/>
</dbReference>
<feature type="coiled-coil region" evidence="1">
    <location>
        <begin position="92"/>
        <end position="161"/>
    </location>
</feature>
<dbReference type="InterPro" id="IPR037475">
    <property type="entry name" value="Sos7"/>
</dbReference>
<dbReference type="KEGG" id="som:SOMG_01876"/>
<organism evidence="4 5">
    <name type="scientific">Schizosaccharomyces osmophilus</name>
    <dbReference type="NCBI Taxonomy" id="2545709"/>
    <lineage>
        <taxon>Eukaryota</taxon>
        <taxon>Fungi</taxon>
        <taxon>Dikarya</taxon>
        <taxon>Ascomycota</taxon>
        <taxon>Taphrinomycotina</taxon>
        <taxon>Schizosaccharomycetes</taxon>
        <taxon>Schizosaccharomycetales</taxon>
        <taxon>Schizosaccharomycetaceae</taxon>
        <taxon>Schizosaccharomyces</taxon>
    </lineage>
</organism>
<dbReference type="GeneID" id="80875358"/>
<feature type="compositionally biased region" description="Basic and acidic residues" evidence="2">
    <location>
        <begin position="230"/>
        <end position="239"/>
    </location>
</feature>
<dbReference type="Proteomes" id="UP001212411">
    <property type="component" value="Chromosome 1"/>
</dbReference>
<evidence type="ECO:0000313" key="5">
    <source>
        <dbReference type="Proteomes" id="UP001212411"/>
    </source>
</evidence>
<dbReference type="GO" id="GO:0051315">
    <property type="term" value="P:attachment of mitotic spindle microtubules to kinetochore"/>
    <property type="evidence" value="ECO:0007669"/>
    <property type="project" value="TreeGrafter"/>
</dbReference>
<dbReference type="PANTHER" id="PTHR37329">
    <property type="entry name" value="KINETOCHORE PROTEIN SOS7"/>
    <property type="match status" value="1"/>
</dbReference>
<dbReference type="Gene3D" id="1.10.287.1490">
    <property type="match status" value="1"/>
</dbReference>
<evidence type="ECO:0000256" key="2">
    <source>
        <dbReference type="SAM" id="MobiDB-lite"/>
    </source>
</evidence>
<dbReference type="Pfam" id="PF20882">
    <property type="entry name" value="Sos7"/>
    <property type="match status" value="1"/>
</dbReference>
<dbReference type="AlphaFoldDB" id="A0AAE9WBH9"/>
<feature type="domain" description="Kinetochore protein Sos7 coiled-coil" evidence="3">
    <location>
        <begin position="57"/>
        <end position="131"/>
    </location>
</feature>
<gene>
    <name evidence="4" type="primary">sos7</name>
    <name evidence="4" type="ORF">SOMG_01876</name>
</gene>
<evidence type="ECO:0000259" key="3">
    <source>
        <dbReference type="Pfam" id="PF20882"/>
    </source>
</evidence>
<name>A0AAE9WBH9_9SCHI</name>
<dbReference type="InterPro" id="IPR048781">
    <property type="entry name" value="Sos7_CC"/>
</dbReference>
<keyword evidence="1" id="KW-0175">Coiled coil</keyword>
<protein>
    <submittedName>
        <fullName evidence="4">NMS complex subunit Sos7</fullName>
    </submittedName>
</protein>
<evidence type="ECO:0000313" key="4">
    <source>
        <dbReference type="EMBL" id="WBW72853.1"/>
    </source>
</evidence>
<reference evidence="4 5" key="1">
    <citation type="journal article" date="2023" name="G3 (Bethesda)">
        <title>A high-quality reference genome for the fission yeast Schizosaccharomyces osmophilus.</title>
        <authorList>
            <person name="Jia G.S."/>
            <person name="Zhang W.C."/>
            <person name="Liang Y."/>
            <person name="Liu X.H."/>
            <person name="Rhind N."/>
            <person name="Pidoux A."/>
            <person name="Brysch-Herzberg M."/>
            <person name="Du L.L."/>
        </authorList>
    </citation>
    <scope>NUCLEOTIDE SEQUENCE [LARGE SCALE GENOMIC DNA]</scope>
    <source>
        <strain evidence="4 5">CBS 15793</strain>
    </source>
</reference>
<dbReference type="GO" id="GO:0034501">
    <property type="term" value="P:protein localization to kinetochore"/>
    <property type="evidence" value="ECO:0007669"/>
    <property type="project" value="InterPro"/>
</dbReference>
<dbReference type="EMBL" id="CP115611">
    <property type="protein sequence ID" value="WBW72853.1"/>
    <property type="molecule type" value="Genomic_DNA"/>
</dbReference>
<keyword evidence="5" id="KW-1185">Reference proteome</keyword>
<accession>A0AAE9WBH9</accession>
<dbReference type="RefSeq" id="XP_056037096.1">
    <property type="nucleotide sequence ID" value="XM_056180669.1"/>
</dbReference>
<dbReference type="PANTHER" id="PTHR37329:SF1">
    <property type="entry name" value="KINETOCHORE PROTEIN SOS7"/>
    <property type="match status" value="1"/>
</dbReference>